<dbReference type="Proteomes" id="UP000030136">
    <property type="component" value="Unassembled WGS sequence"/>
</dbReference>
<organism evidence="5 7">
    <name type="scientific">Porphyromonas crevioricanis</name>
    <dbReference type="NCBI Taxonomy" id="393921"/>
    <lineage>
        <taxon>Bacteria</taxon>
        <taxon>Pseudomonadati</taxon>
        <taxon>Bacteroidota</taxon>
        <taxon>Bacteroidia</taxon>
        <taxon>Bacteroidales</taxon>
        <taxon>Porphyromonadaceae</taxon>
        <taxon>Porphyromonas</taxon>
    </lineage>
</organism>
<dbReference type="InterPro" id="IPR029479">
    <property type="entry name" value="Nitroreductase"/>
</dbReference>
<comment type="similarity">
    <text evidence="1">Belongs to the nitroreductase family.</text>
</comment>
<dbReference type="Pfam" id="PF00881">
    <property type="entry name" value="Nitroreductase"/>
    <property type="match status" value="1"/>
</dbReference>
<dbReference type="PANTHER" id="PTHR43673">
    <property type="entry name" value="NAD(P)H NITROREDUCTASE YDGI-RELATED"/>
    <property type="match status" value="1"/>
</dbReference>
<dbReference type="Proteomes" id="UP000249300">
    <property type="component" value="Chromosome 1"/>
</dbReference>
<gene>
    <name evidence="4" type="ORF">HQ38_02175</name>
    <name evidence="5" type="ORF">NCTC12858_00443</name>
</gene>
<keyword evidence="7" id="KW-1185">Reference proteome</keyword>
<dbReference type="CDD" id="cd02062">
    <property type="entry name" value="Nitro_FMN_reductase"/>
    <property type="match status" value="1"/>
</dbReference>
<protein>
    <submittedName>
        <fullName evidence="4 5">Nitroreductase</fullName>
    </submittedName>
</protein>
<dbReference type="GO" id="GO:0016491">
    <property type="term" value="F:oxidoreductase activity"/>
    <property type="evidence" value="ECO:0007669"/>
    <property type="project" value="UniProtKB-KW"/>
</dbReference>
<feature type="domain" description="Nitroreductase" evidence="3">
    <location>
        <begin position="9"/>
        <end position="54"/>
    </location>
</feature>
<evidence type="ECO:0000259" key="3">
    <source>
        <dbReference type="Pfam" id="PF00881"/>
    </source>
</evidence>
<evidence type="ECO:0000313" key="5">
    <source>
        <dbReference type="EMBL" id="SQH72617.1"/>
    </source>
</evidence>
<evidence type="ECO:0000256" key="1">
    <source>
        <dbReference type="ARBA" id="ARBA00007118"/>
    </source>
</evidence>
<dbReference type="EMBL" id="JQJC01000008">
    <property type="protein sequence ID" value="KGN96138.1"/>
    <property type="molecule type" value="Genomic_DNA"/>
</dbReference>
<evidence type="ECO:0000313" key="7">
    <source>
        <dbReference type="Proteomes" id="UP000249300"/>
    </source>
</evidence>
<proteinExistence type="inferred from homology"/>
<dbReference type="Gene3D" id="3.40.109.10">
    <property type="entry name" value="NADH Oxidase"/>
    <property type="match status" value="1"/>
</dbReference>
<dbReference type="SUPFAM" id="SSF55469">
    <property type="entry name" value="FMN-dependent nitroreductase-like"/>
    <property type="match status" value="1"/>
</dbReference>
<dbReference type="EMBL" id="LS483447">
    <property type="protein sequence ID" value="SQH72617.1"/>
    <property type="molecule type" value="Genomic_DNA"/>
</dbReference>
<dbReference type="InterPro" id="IPR023312">
    <property type="entry name" value="Put_nitroreductase_C_bac"/>
</dbReference>
<dbReference type="RefSeq" id="WP_023938171.1">
    <property type="nucleotide sequence ID" value="NZ_FUXH01000019.1"/>
</dbReference>
<evidence type="ECO:0000256" key="2">
    <source>
        <dbReference type="ARBA" id="ARBA00023002"/>
    </source>
</evidence>
<evidence type="ECO:0000313" key="4">
    <source>
        <dbReference type="EMBL" id="KGN96138.1"/>
    </source>
</evidence>
<dbReference type="AlphaFoldDB" id="A0A2X4PXL8"/>
<keyword evidence="2" id="KW-0560">Oxidoreductase</keyword>
<reference evidence="4 6" key="1">
    <citation type="submission" date="2014-08" db="EMBL/GenBank/DDBJ databases">
        <title>Porphyromonas crevioricanis strain:COT-253_OH1447 Genome sequencing.</title>
        <authorList>
            <person name="Wallis C."/>
            <person name="Deusch O."/>
            <person name="O'Flynn C."/>
            <person name="Davis I."/>
            <person name="Jospin G."/>
            <person name="Darling A.E."/>
            <person name="Coil D.A."/>
            <person name="Alexiev A."/>
            <person name="Horsfall A."/>
            <person name="Kirkwood N."/>
            <person name="Harris S."/>
            <person name="Eisen J.A."/>
        </authorList>
    </citation>
    <scope>NUCLEOTIDE SEQUENCE [LARGE SCALE GENOMIC DNA]</scope>
    <source>
        <strain evidence="6">COT-253 OH1447</strain>
        <strain evidence="4">COT-253_OH1447</strain>
    </source>
</reference>
<evidence type="ECO:0000313" key="6">
    <source>
        <dbReference type="Proteomes" id="UP000030136"/>
    </source>
</evidence>
<dbReference type="InterPro" id="IPR000415">
    <property type="entry name" value="Nitroreductase-like"/>
</dbReference>
<name>A0A2X4PXL8_9PORP</name>
<reference evidence="5 7" key="2">
    <citation type="submission" date="2018-06" db="EMBL/GenBank/DDBJ databases">
        <authorList>
            <consortium name="Pathogen Informatics"/>
            <person name="Doyle S."/>
        </authorList>
    </citation>
    <scope>NUCLEOTIDE SEQUENCE [LARGE SCALE GENOMIC DNA]</scope>
    <source>
        <strain evidence="5 7">NCTC12858</strain>
    </source>
</reference>
<accession>A0A2X4PXL8</accession>
<dbReference type="KEGG" id="pcre:NCTC12858_00443"/>
<sequence length="195" mass="22502">MIKDLLMRNRSYRRFDENVEVPVEKIESWVEAARYTASMRNVQPLKYILVTDPTHCEQLCRMVHWAGYLTDWDGPEEGERPRAFLVQVLDSNIAASGRYDEGLQLEAITLSAIEDGFGCCIMLSFSQGEVARYFDLPDNIFPLAIVAIGKPAEKVVLEDMQAYGDYKYYHDENGVHHVPKRKFEDLVFARIYPQD</sequence>
<dbReference type="PANTHER" id="PTHR43673:SF10">
    <property type="entry name" value="NADH DEHYDROGENASE_NAD(P)H NITROREDUCTASE XCC3605-RELATED"/>
    <property type="match status" value="1"/>
</dbReference>
<dbReference type="Gene3D" id="2.20.180.10">
    <property type="entry name" value="putative fmn-dependent nitroreductase like domains"/>
    <property type="match status" value="1"/>
</dbReference>